<keyword evidence="4" id="KW-1185">Reference proteome</keyword>
<reference evidence="3" key="1">
    <citation type="submission" date="2022-12" db="EMBL/GenBank/DDBJ databases">
        <title>Clostridium sp. nov., isolated from industrial wastewater.</title>
        <authorList>
            <person name="Jiayan W."/>
        </authorList>
    </citation>
    <scope>NUCLEOTIDE SEQUENCE</scope>
    <source>
        <strain evidence="3">ZC22-4</strain>
    </source>
</reference>
<dbReference type="SMART" id="SM00460">
    <property type="entry name" value="TGc"/>
    <property type="match status" value="1"/>
</dbReference>
<organism evidence="3 4">
    <name type="scientific">Clostridium brassicae</name>
    <dbReference type="NCBI Taxonomy" id="2999072"/>
    <lineage>
        <taxon>Bacteria</taxon>
        <taxon>Bacillati</taxon>
        <taxon>Bacillota</taxon>
        <taxon>Clostridia</taxon>
        <taxon>Eubacteriales</taxon>
        <taxon>Clostridiaceae</taxon>
        <taxon>Clostridium</taxon>
    </lineage>
</organism>
<dbReference type="InterPro" id="IPR038765">
    <property type="entry name" value="Papain-like_cys_pep_sf"/>
</dbReference>
<accession>A0ABT4DBW0</accession>
<name>A0ABT4DBW0_9CLOT</name>
<evidence type="ECO:0000313" key="4">
    <source>
        <dbReference type="Proteomes" id="UP001144612"/>
    </source>
</evidence>
<evidence type="ECO:0000256" key="1">
    <source>
        <dbReference type="ARBA" id="ARBA00022729"/>
    </source>
</evidence>
<dbReference type="Gene3D" id="3.10.620.30">
    <property type="match status" value="1"/>
</dbReference>
<gene>
    <name evidence="3" type="ORF">OW729_11080</name>
</gene>
<dbReference type="Pfam" id="PF01841">
    <property type="entry name" value="Transglut_core"/>
    <property type="match status" value="1"/>
</dbReference>
<evidence type="ECO:0000313" key="3">
    <source>
        <dbReference type="EMBL" id="MCY6959148.1"/>
    </source>
</evidence>
<dbReference type="PANTHER" id="PTHR46333">
    <property type="entry name" value="CYTOKINESIS PROTEIN 3"/>
    <property type="match status" value="1"/>
</dbReference>
<dbReference type="InterPro" id="IPR052557">
    <property type="entry name" value="CAP/Cytokinesis_protein"/>
</dbReference>
<evidence type="ECO:0000259" key="2">
    <source>
        <dbReference type="SMART" id="SM00460"/>
    </source>
</evidence>
<dbReference type="Proteomes" id="UP001144612">
    <property type="component" value="Unassembled WGS sequence"/>
</dbReference>
<keyword evidence="1" id="KW-0732">Signal</keyword>
<comment type="caution">
    <text evidence="3">The sequence shown here is derived from an EMBL/GenBank/DDBJ whole genome shotgun (WGS) entry which is preliminary data.</text>
</comment>
<dbReference type="PANTHER" id="PTHR46333:SF2">
    <property type="entry name" value="CYTOKINESIS PROTEIN 3"/>
    <property type="match status" value="1"/>
</dbReference>
<proteinExistence type="predicted"/>
<feature type="domain" description="Transglutaminase-like" evidence="2">
    <location>
        <begin position="278"/>
        <end position="338"/>
    </location>
</feature>
<dbReference type="EMBL" id="JAPQFJ010000010">
    <property type="protein sequence ID" value="MCY6959148.1"/>
    <property type="molecule type" value="Genomic_DNA"/>
</dbReference>
<dbReference type="Pfam" id="PF13205">
    <property type="entry name" value="Big_5"/>
    <property type="match status" value="1"/>
</dbReference>
<dbReference type="InterPro" id="IPR032812">
    <property type="entry name" value="SbsA_Ig"/>
</dbReference>
<protein>
    <submittedName>
        <fullName evidence="3">Ig-like domain-containing protein</fullName>
    </submittedName>
</protein>
<sequence length="387" mass="44612">MRGKNKGIRTFIFSLFAILLFTFRISFATELTYKVLQPKNNVDINKVWTINFNKKIDAQTINNIKIIDKADNANIELKFNYDEDNKCIKITAVNGYDYGKTYSIMVEDGVKSIDGKNIGQPTKMDFTTSAPQYKIDSYEKFYSAIKYALHNFENKLDVQIVNYNSKDYKLDTINKIIEENPNIDYGYNGAEASITSYSNGSAKMSINIKYEFSKEEMKNMKELSEKKAKDIIGKIIKPNMSDYEKELAIHDYIANNSSYDKRIFTNNIPIESYTDYGILIKGVGVCSGYARAMYRLLNMAGVECLYVVGYGLDDSTSVPHAWNMVKIEGEYYHLDVTWDDPIVSSGKDIVTYNYFNLTDEKMQLDHSWDSKKYPKCTSTKYTYRRTN</sequence>
<dbReference type="InterPro" id="IPR002931">
    <property type="entry name" value="Transglutaminase-like"/>
</dbReference>
<dbReference type="InterPro" id="IPR014755">
    <property type="entry name" value="Cu-Rt/internalin_Ig-like"/>
</dbReference>
<dbReference type="SUPFAM" id="SSF54001">
    <property type="entry name" value="Cysteine proteinases"/>
    <property type="match status" value="1"/>
</dbReference>
<dbReference type="RefSeq" id="WP_268061571.1">
    <property type="nucleotide sequence ID" value="NZ_JAPQFJ010000010.1"/>
</dbReference>
<dbReference type="Gene3D" id="2.60.40.1220">
    <property type="match status" value="1"/>
</dbReference>